<dbReference type="InterPro" id="IPR000073">
    <property type="entry name" value="AB_hydrolase_1"/>
</dbReference>
<sequence length="283" mass="31301">MGDVELAAELGLRSGHAEVNGTRLHYVTGGEGEPLVLLPGWPQTWWSYHRILPKLARRRVIAVDLRGMGGSDKPVMGYDKKTMAGDVHELIRHLGHEKADVAGHDIGAMVAFSLAANHPESVNKIALLDVPHPSDSFHELRVLGPNALWWFAFNQLTTLPAQLLAGRARLLVDHMIERLALDPAAIPDRDRAIYAAAYDTEEAITAGNRWYQAFERDIEDLRSYDKVTTPVLGLLAPWAAPAVEAAITRAATDVRIRVIPDSGHFLAEERPEQVLAEFEEFFG</sequence>
<dbReference type="PRINTS" id="PR00111">
    <property type="entry name" value="ABHYDROLASE"/>
</dbReference>
<proteinExistence type="predicted"/>
<comment type="caution">
    <text evidence="3">The sequence shown here is derived from an EMBL/GenBank/DDBJ whole genome shotgun (WGS) entry which is preliminary data.</text>
</comment>
<dbReference type="Proteomes" id="UP001589810">
    <property type="component" value="Unassembled WGS sequence"/>
</dbReference>
<gene>
    <name evidence="3" type="ORF">ACFFH7_18805</name>
</gene>
<dbReference type="RefSeq" id="WP_273940106.1">
    <property type="nucleotide sequence ID" value="NZ_CP097263.1"/>
</dbReference>
<evidence type="ECO:0000313" key="4">
    <source>
        <dbReference type="Proteomes" id="UP001589810"/>
    </source>
</evidence>
<dbReference type="PANTHER" id="PTHR43329">
    <property type="entry name" value="EPOXIDE HYDROLASE"/>
    <property type="match status" value="1"/>
</dbReference>
<dbReference type="GO" id="GO:0016787">
    <property type="term" value="F:hydrolase activity"/>
    <property type="evidence" value="ECO:0007669"/>
    <property type="project" value="UniProtKB-KW"/>
</dbReference>
<name>A0ABV6MTE2_9PSEU</name>
<dbReference type="SUPFAM" id="SSF53474">
    <property type="entry name" value="alpha/beta-Hydrolases"/>
    <property type="match status" value="1"/>
</dbReference>
<dbReference type="Pfam" id="PF00561">
    <property type="entry name" value="Abhydrolase_1"/>
    <property type="match status" value="1"/>
</dbReference>
<dbReference type="EMBL" id="JBHLUD010000006">
    <property type="protein sequence ID" value="MFC0543559.1"/>
    <property type="molecule type" value="Genomic_DNA"/>
</dbReference>
<evidence type="ECO:0000256" key="1">
    <source>
        <dbReference type="ARBA" id="ARBA00022801"/>
    </source>
</evidence>
<keyword evidence="4" id="KW-1185">Reference proteome</keyword>
<dbReference type="InterPro" id="IPR000639">
    <property type="entry name" value="Epox_hydrolase-like"/>
</dbReference>
<keyword evidence="1 3" id="KW-0378">Hydrolase</keyword>
<reference evidence="3 4" key="1">
    <citation type="submission" date="2024-09" db="EMBL/GenBank/DDBJ databases">
        <authorList>
            <person name="Sun Q."/>
            <person name="Mori K."/>
        </authorList>
    </citation>
    <scope>NUCLEOTIDE SEQUENCE [LARGE SCALE GENOMIC DNA]</scope>
    <source>
        <strain evidence="3 4">TBRC 1432</strain>
    </source>
</reference>
<dbReference type="InterPro" id="IPR029058">
    <property type="entry name" value="AB_hydrolase_fold"/>
</dbReference>
<dbReference type="Gene3D" id="3.40.50.1820">
    <property type="entry name" value="alpha/beta hydrolase"/>
    <property type="match status" value="1"/>
</dbReference>
<protein>
    <submittedName>
        <fullName evidence="3">Alpha/beta fold hydrolase</fullName>
    </submittedName>
</protein>
<organism evidence="3 4">
    <name type="scientific">Kutzneria chonburiensis</name>
    <dbReference type="NCBI Taxonomy" id="1483604"/>
    <lineage>
        <taxon>Bacteria</taxon>
        <taxon>Bacillati</taxon>
        <taxon>Actinomycetota</taxon>
        <taxon>Actinomycetes</taxon>
        <taxon>Pseudonocardiales</taxon>
        <taxon>Pseudonocardiaceae</taxon>
        <taxon>Kutzneria</taxon>
    </lineage>
</organism>
<evidence type="ECO:0000259" key="2">
    <source>
        <dbReference type="Pfam" id="PF00561"/>
    </source>
</evidence>
<evidence type="ECO:0000313" key="3">
    <source>
        <dbReference type="EMBL" id="MFC0543559.1"/>
    </source>
</evidence>
<accession>A0ABV6MTE2</accession>
<dbReference type="PRINTS" id="PR00412">
    <property type="entry name" value="EPOXHYDRLASE"/>
</dbReference>
<feature type="domain" description="AB hydrolase-1" evidence="2">
    <location>
        <begin position="34"/>
        <end position="269"/>
    </location>
</feature>